<dbReference type="OrthoDB" id="9786026at2"/>
<dbReference type="PANTHER" id="PTHR12358:SF54">
    <property type="entry name" value="SPHINGOSINE KINASE RELATED PROTEIN"/>
    <property type="match status" value="1"/>
</dbReference>
<evidence type="ECO:0000313" key="11">
    <source>
        <dbReference type="Proteomes" id="UP000321662"/>
    </source>
</evidence>
<keyword evidence="7" id="KW-0594">Phospholipid biosynthesis</keyword>
<keyword evidence="5 10" id="KW-0418">Kinase</keyword>
<dbReference type="PANTHER" id="PTHR12358">
    <property type="entry name" value="SPHINGOSINE KINASE"/>
    <property type="match status" value="1"/>
</dbReference>
<dbReference type="Pfam" id="PF00781">
    <property type="entry name" value="DAGK_cat"/>
    <property type="match status" value="1"/>
</dbReference>
<dbReference type="PROSITE" id="PS50146">
    <property type="entry name" value="DAGK"/>
    <property type="match status" value="1"/>
</dbReference>
<dbReference type="GO" id="GO:0016301">
    <property type="term" value="F:kinase activity"/>
    <property type="evidence" value="ECO:0007669"/>
    <property type="project" value="UniProtKB-KW"/>
</dbReference>
<dbReference type="Gene3D" id="3.40.50.10330">
    <property type="entry name" value="Probable inorganic polyphosphate/atp-NAD kinase, domain 1"/>
    <property type="match status" value="1"/>
</dbReference>
<proteinExistence type="inferred from homology"/>
<keyword evidence="7" id="KW-0443">Lipid metabolism</keyword>
<dbReference type="InterPro" id="IPR017438">
    <property type="entry name" value="ATP-NAD_kinase_N"/>
</dbReference>
<evidence type="ECO:0000256" key="1">
    <source>
        <dbReference type="ARBA" id="ARBA00001946"/>
    </source>
</evidence>
<keyword evidence="7" id="KW-0444">Lipid biosynthesis</keyword>
<dbReference type="InterPro" id="IPR045540">
    <property type="entry name" value="YegS/DAGK_C"/>
</dbReference>
<name>A0A511AWU9_9LACT</name>
<dbReference type="InterPro" id="IPR050187">
    <property type="entry name" value="Lipid_Phosphate_FormReg"/>
</dbReference>
<evidence type="ECO:0000313" key="10">
    <source>
        <dbReference type="EMBL" id="GEK91803.1"/>
    </source>
</evidence>
<dbReference type="GO" id="GO:0005524">
    <property type="term" value="F:ATP binding"/>
    <property type="evidence" value="ECO:0007669"/>
    <property type="project" value="UniProtKB-KW"/>
</dbReference>
<dbReference type="GO" id="GO:0008654">
    <property type="term" value="P:phospholipid biosynthetic process"/>
    <property type="evidence" value="ECO:0007669"/>
    <property type="project" value="UniProtKB-KW"/>
</dbReference>
<evidence type="ECO:0000256" key="6">
    <source>
        <dbReference type="ARBA" id="ARBA00022840"/>
    </source>
</evidence>
<dbReference type="AlphaFoldDB" id="A0A511AWU9"/>
<dbReference type="InterPro" id="IPR016064">
    <property type="entry name" value="NAD/diacylglycerol_kinase_sf"/>
</dbReference>
<evidence type="ECO:0000259" key="9">
    <source>
        <dbReference type="PROSITE" id="PS50146"/>
    </source>
</evidence>
<dbReference type="Gene3D" id="2.60.200.40">
    <property type="match status" value="1"/>
</dbReference>
<dbReference type="Pfam" id="PF19279">
    <property type="entry name" value="YegS_C"/>
    <property type="match status" value="1"/>
</dbReference>
<dbReference type="EMBL" id="BJUY01000019">
    <property type="protein sequence ID" value="GEK91803.1"/>
    <property type="molecule type" value="Genomic_DNA"/>
</dbReference>
<keyword evidence="11" id="KW-1185">Reference proteome</keyword>
<organism evidence="10 11">
    <name type="scientific">Alkalibacterium kapii</name>
    <dbReference type="NCBI Taxonomy" id="426704"/>
    <lineage>
        <taxon>Bacteria</taxon>
        <taxon>Bacillati</taxon>
        <taxon>Bacillota</taxon>
        <taxon>Bacilli</taxon>
        <taxon>Lactobacillales</taxon>
        <taxon>Carnobacteriaceae</taxon>
        <taxon>Alkalibacterium</taxon>
    </lineage>
</organism>
<dbReference type="InterPro" id="IPR001206">
    <property type="entry name" value="Diacylglycerol_kinase_cat_dom"/>
</dbReference>
<evidence type="ECO:0000256" key="2">
    <source>
        <dbReference type="ARBA" id="ARBA00005983"/>
    </source>
</evidence>
<evidence type="ECO:0000256" key="3">
    <source>
        <dbReference type="ARBA" id="ARBA00022679"/>
    </source>
</evidence>
<keyword evidence="4" id="KW-0547">Nucleotide-binding</keyword>
<dbReference type="SUPFAM" id="SSF111331">
    <property type="entry name" value="NAD kinase/diacylglycerol kinase-like"/>
    <property type="match status" value="1"/>
</dbReference>
<evidence type="ECO:0000256" key="4">
    <source>
        <dbReference type="ARBA" id="ARBA00022741"/>
    </source>
</evidence>
<keyword evidence="8" id="KW-1208">Phospholipid metabolism</keyword>
<dbReference type="RefSeq" id="WP_146924619.1">
    <property type="nucleotide sequence ID" value="NZ_BJUY01000019.1"/>
</dbReference>
<evidence type="ECO:0000256" key="5">
    <source>
        <dbReference type="ARBA" id="ARBA00022777"/>
    </source>
</evidence>
<feature type="domain" description="DAGKc" evidence="9">
    <location>
        <begin position="1"/>
        <end position="135"/>
    </location>
</feature>
<comment type="caution">
    <text evidence="10">The sequence shown here is derived from an EMBL/GenBank/DDBJ whole genome shotgun (WGS) entry which is preliminary data.</text>
</comment>
<keyword evidence="6" id="KW-0067">ATP-binding</keyword>
<accession>A0A511AWU9</accession>
<evidence type="ECO:0000256" key="7">
    <source>
        <dbReference type="ARBA" id="ARBA00023209"/>
    </source>
</evidence>
<evidence type="ECO:0000256" key="8">
    <source>
        <dbReference type="ARBA" id="ARBA00023264"/>
    </source>
</evidence>
<keyword evidence="3" id="KW-0808">Transferase</keyword>
<sequence>MHSFYFIINKQSRNSHDVFKKLLVLLPKHKVDYDFLVTESIEQLDTLLSQLKNTIQPTDIIVVVGGDGSLNQFVTFYSKYCFNNPIGYIPAGSGNDFARANVIPFDTEEALFHLFSVKRAKERSVILATQNQTEHLAVNSIGFGIDGLIGKFIDSKGKKEKAGGYAYALSIFSGFLKQEKFPLTLTLDDGVHVFDQAQLVLVANNPYFGGGINIVPQASGVDDQLDILIADNVNVKDLISILSKLFFKQTHLSHPKLYSFQTKEATVHINSGQYAQKDGEVFHQDEYMYYFKSEKLLFWI</sequence>
<reference evidence="10 11" key="1">
    <citation type="submission" date="2019-07" db="EMBL/GenBank/DDBJ databases">
        <title>Whole genome shotgun sequence of Alkalibacterium kapii NBRC 103247.</title>
        <authorList>
            <person name="Hosoyama A."/>
            <person name="Uohara A."/>
            <person name="Ohji S."/>
            <person name="Ichikawa N."/>
        </authorList>
    </citation>
    <scope>NUCLEOTIDE SEQUENCE [LARGE SCALE GENOMIC DNA]</scope>
    <source>
        <strain evidence="10 11">NBRC 103247</strain>
    </source>
</reference>
<dbReference type="Proteomes" id="UP000321662">
    <property type="component" value="Unassembled WGS sequence"/>
</dbReference>
<gene>
    <name evidence="10" type="ORF">AKA01nite_14250</name>
</gene>
<comment type="similarity">
    <text evidence="2">Belongs to the diacylglycerol/lipid kinase family.</text>
</comment>
<comment type="cofactor">
    <cofactor evidence="1">
        <name>Mg(2+)</name>
        <dbReference type="ChEBI" id="CHEBI:18420"/>
    </cofactor>
</comment>
<protein>
    <submittedName>
        <fullName evidence="10">Diacylglycerol kinase</fullName>
    </submittedName>
</protein>